<feature type="region of interest" description="Disordered" evidence="1">
    <location>
        <begin position="13"/>
        <end position="38"/>
    </location>
</feature>
<dbReference type="InterPro" id="IPR013087">
    <property type="entry name" value="Znf_C2H2_type"/>
</dbReference>
<dbReference type="Proteomes" id="UP000305948">
    <property type="component" value="Unassembled WGS sequence"/>
</dbReference>
<dbReference type="EMBL" id="ML213515">
    <property type="protein sequence ID" value="TFK49767.1"/>
    <property type="molecule type" value="Genomic_DNA"/>
</dbReference>
<feature type="domain" description="C2H2-type" evidence="2">
    <location>
        <begin position="162"/>
        <end position="184"/>
    </location>
</feature>
<evidence type="ECO:0000313" key="3">
    <source>
        <dbReference type="EMBL" id="TFK49767.1"/>
    </source>
</evidence>
<organism evidence="3 4">
    <name type="scientific">Heliocybe sulcata</name>
    <dbReference type="NCBI Taxonomy" id="5364"/>
    <lineage>
        <taxon>Eukaryota</taxon>
        <taxon>Fungi</taxon>
        <taxon>Dikarya</taxon>
        <taxon>Basidiomycota</taxon>
        <taxon>Agaricomycotina</taxon>
        <taxon>Agaricomycetes</taxon>
        <taxon>Gloeophyllales</taxon>
        <taxon>Gloeophyllaceae</taxon>
        <taxon>Heliocybe</taxon>
    </lineage>
</organism>
<keyword evidence="4" id="KW-1185">Reference proteome</keyword>
<dbReference type="PROSITE" id="PS00028">
    <property type="entry name" value="ZINC_FINGER_C2H2_1"/>
    <property type="match status" value="1"/>
</dbReference>
<gene>
    <name evidence="3" type="ORF">OE88DRAFT_1646182</name>
</gene>
<proteinExistence type="predicted"/>
<accession>A0A5C3MXL6</accession>
<evidence type="ECO:0000259" key="2">
    <source>
        <dbReference type="PROSITE" id="PS00028"/>
    </source>
</evidence>
<evidence type="ECO:0000313" key="4">
    <source>
        <dbReference type="Proteomes" id="UP000305948"/>
    </source>
</evidence>
<dbReference type="OrthoDB" id="3258262at2759"/>
<reference evidence="3 4" key="1">
    <citation type="journal article" date="2019" name="Nat. Ecol. Evol.">
        <title>Megaphylogeny resolves global patterns of mushroom evolution.</title>
        <authorList>
            <person name="Varga T."/>
            <person name="Krizsan K."/>
            <person name="Foldi C."/>
            <person name="Dima B."/>
            <person name="Sanchez-Garcia M."/>
            <person name="Sanchez-Ramirez S."/>
            <person name="Szollosi G.J."/>
            <person name="Szarkandi J.G."/>
            <person name="Papp V."/>
            <person name="Albert L."/>
            <person name="Andreopoulos W."/>
            <person name="Angelini C."/>
            <person name="Antonin V."/>
            <person name="Barry K.W."/>
            <person name="Bougher N.L."/>
            <person name="Buchanan P."/>
            <person name="Buyck B."/>
            <person name="Bense V."/>
            <person name="Catcheside P."/>
            <person name="Chovatia M."/>
            <person name="Cooper J."/>
            <person name="Damon W."/>
            <person name="Desjardin D."/>
            <person name="Finy P."/>
            <person name="Geml J."/>
            <person name="Haridas S."/>
            <person name="Hughes K."/>
            <person name="Justo A."/>
            <person name="Karasinski D."/>
            <person name="Kautmanova I."/>
            <person name="Kiss B."/>
            <person name="Kocsube S."/>
            <person name="Kotiranta H."/>
            <person name="LaButti K.M."/>
            <person name="Lechner B.E."/>
            <person name="Liimatainen K."/>
            <person name="Lipzen A."/>
            <person name="Lukacs Z."/>
            <person name="Mihaltcheva S."/>
            <person name="Morgado L.N."/>
            <person name="Niskanen T."/>
            <person name="Noordeloos M.E."/>
            <person name="Ohm R.A."/>
            <person name="Ortiz-Santana B."/>
            <person name="Ovrebo C."/>
            <person name="Racz N."/>
            <person name="Riley R."/>
            <person name="Savchenko A."/>
            <person name="Shiryaev A."/>
            <person name="Soop K."/>
            <person name="Spirin V."/>
            <person name="Szebenyi C."/>
            <person name="Tomsovsky M."/>
            <person name="Tulloss R.E."/>
            <person name="Uehling J."/>
            <person name="Grigoriev I.V."/>
            <person name="Vagvolgyi C."/>
            <person name="Papp T."/>
            <person name="Martin F.M."/>
            <person name="Miettinen O."/>
            <person name="Hibbett D.S."/>
            <person name="Nagy L.G."/>
        </authorList>
    </citation>
    <scope>NUCLEOTIDE SEQUENCE [LARGE SCALE GENOMIC DNA]</scope>
    <source>
        <strain evidence="3 4">OMC1185</strain>
    </source>
</reference>
<dbReference type="AlphaFoldDB" id="A0A5C3MXL6"/>
<sequence length="255" mass="29233">MSTHDVYMLSSSSYAAASRGRPSRYHRPDAERYRRERQYDVVVYPETPSSSRQDTQAGPVFSAHIREHTRKRRRYRPRESLKALGASLPNERIELTVTNNGYTMRHNYWPVSVPHSPPALAAELGNPRPHRRRSVRKELRSAMAQADWMTAESGMRSYGLRCRRPGCAAVLADKPALIRHLHIHDVADRVDMESRPFSPLDSDILQSTTRERSVSEILAALEKVSRQRASLYLKDAKQGLEMARSQPVTGFWFLH</sequence>
<name>A0A5C3MXL6_9AGAM</name>
<evidence type="ECO:0000256" key="1">
    <source>
        <dbReference type="SAM" id="MobiDB-lite"/>
    </source>
</evidence>
<protein>
    <recommendedName>
        <fullName evidence="2">C2H2-type domain-containing protein</fullName>
    </recommendedName>
</protein>
<feature type="compositionally biased region" description="Basic and acidic residues" evidence="1">
    <location>
        <begin position="26"/>
        <end position="38"/>
    </location>
</feature>